<evidence type="ECO:0000256" key="4">
    <source>
        <dbReference type="ARBA" id="ARBA00023172"/>
    </source>
</evidence>
<dbReference type="GO" id="GO:0005524">
    <property type="term" value="F:ATP binding"/>
    <property type="evidence" value="ECO:0007669"/>
    <property type="project" value="InterPro"/>
</dbReference>
<dbReference type="Pfam" id="PF07499">
    <property type="entry name" value="RuvA_C"/>
    <property type="match status" value="1"/>
</dbReference>
<name>A0A9D1KCD0_9BACT</name>
<evidence type="ECO:0000256" key="3">
    <source>
        <dbReference type="ARBA" id="ARBA00023125"/>
    </source>
</evidence>
<dbReference type="HAMAP" id="MF_00031">
    <property type="entry name" value="DNA_HJ_migration_RuvA"/>
    <property type="match status" value="1"/>
</dbReference>
<dbReference type="GO" id="GO:0009378">
    <property type="term" value="F:four-way junction helicase activity"/>
    <property type="evidence" value="ECO:0007669"/>
    <property type="project" value="InterPro"/>
</dbReference>
<keyword evidence="5 6" id="KW-0234">DNA repair</keyword>
<dbReference type="SMART" id="SM00278">
    <property type="entry name" value="HhH1"/>
    <property type="match status" value="2"/>
</dbReference>
<dbReference type="InterPro" id="IPR003583">
    <property type="entry name" value="Hlx-hairpin-Hlx_DNA-bd_motif"/>
</dbReference>
<keyword evidence="1 6" id="KW-0963">Cytoplasm</keyword>
<evidence type="ECO:0000256" key="2">
    <source>
        <dbReference type="ARBA" id="ARBA00022763"/>
    </source>
</evidence>
<dbReference type="SUPFAM" id="SSF47781">
    <property type="entry name" value="RuvA domain 2-like"/>
    <property type="match status" value="1"/>
</dbReference>
<evidence type="ECO:0000259" key="7">
    <source>
        <dbReference type="SMART" id="SM00278"/>
    </source>
</evidence>
<keyword evidence="2 6" id="KW-0227">DNA damage</keyword>
<comment type="caution">
    <text evidence="6">Lacks conserved residue(s) required for the propagation of feature annotation.</text>
</comment>
<organism evidence="8 9">
    <name type="scientific">Candidatus Caccoplasma intestinavium</name>
    <dbReference type="NCBI Taxonomy" id="2840716"/>
    <lineage>
        <taxon>Bacteria</taxon>
        <taxon>Pseudomonadati</taxon>
        <taxon>Bacteroidota</taxon>
        <taxon>Bacteroidia</taxon>
        <taxon>Bacteroidales</taxon>
        <taxon>Bacteroidaceae</taxon>
        <taxon>Bacteroidaceae incertae sedis</taxon>
        <taxon>Candidatus Caccoplasma</taxon>
    </lineage>
</organism>
<feature type="region of interest" description="Domain III" evidence="6">
    <location>
        <begin position="144"/>
        <end position="194"/>
    </location>
</feature>
<dbReference type="NCBIfam" id="TIGR00084">
    <property type="entry name" value="ruvA"/>
    <property type="match status" value="1"/>
</dbReference>
<evidence type="ECO:0000256" key="1">
    <source>
        <dbReference type="ARBA" id="ARBA00022490"/>
    </source>
</evidence>
<dbReference type="SUPFAM" id="SSF50249">
    <property type="entry name" value="Nucleic acid-binding proteins"/>
    <property type="match status" value="1"/>
</dbReference>
<sequence length="194" mass="21200">MIEYIRGEVAELTPTLAVIDCQGVGYGLNISLTTYSTLAIGREARLYVYEAIREDAHLLYGFIDRRERELFLLLISVSGVGPNTARMILSSLSPTELEQVIAAGQVNMLKSVKGIGAKTAERIIVDLKDKIKGGSDTLLISHTTQQQELQDEAVAALVMLGFPQAASQKVVQKLVKENPTLKVESLIKTALKML</sequence>
<dbReference type="GO" id="GO:0006310">
    <property type="term" value="P:DNA recombination"/>
    <property type="evidence" value="ECO:0007669"/>
    <property type="project" value="UniProtKB-UniRule"/>
</dbReference>
<feature type="domain" description="Helix-hairpin-helix DNA-binding motif class 1" evidence="7">
    <location>
        <begin position="72"/>
        <end position="91"/>
    </location>
</feature>
<reference evidence="8" key="1">
    <citation type="submission" date="2020-10" db="EMBL/GenBank/DDBJ databases">
        <authorList>
            <person name="Gilroy R."/>
        </authorList>
    </citation>
    <scope>NUCLEOTIDE SEQUENCE</scope>
    <source>
        <strain evidence="8">21143</strain>
    </source>
</reference>
<dbReference type="GO" id="GO:0048476">
    <property type="term" value="C:Holliday junction resolvase complex"/>
    <property type="evidence" value="ECO:0007669"/>
    <property type="project" value="UniProtKB-UniRule"/>
</dbReference>
<dbReference type="Pfam" id="PF14520">
    <property type="entry name" value="HHH_5"/>
    <property type="match status" value="1"/>
</dbReference>
<dbReference type="InterPro" id="IPR036267">
    <property type="entry name" value="RuvA_C_sf"/>
</dbReference>
<keyword evidence="3 6" id="KW-0238">DNA-binding</keyword>
<dbReference type="Proteomes" id="UP000886722">
    <property type="component" value="Unassembled WGS sequence"/>
</dbReference>
<proteinExistence type="inferred from homology"/>
<dbReference type="Gene3D" id="2.40.50.140">
    <property type="entry name" value="Nucleic acid-binding proteins"/>
    <property type="match status" value="1"/>
</dbReference>
<comment type="subcellular location">
    <subcellularLocation>
        <location evidence="6">Cytoplasm</location>
    </subcellularLocation>
</comment>
<dbReference type="InterPro" id="IPR010994">
    <property type="entry name" value="RuvA_2-like"/>
</dbReference>
<evidence type="ECO:0000256" key="5">
    <source>
        <dbReference type="ARBA" id="ARBA00023204"/>
    </source>
</evidence>
<evidence type="ECO:0000313" key="8">
    <source>
        <dbReference type="EMBL" id="HIT39283.1"/>
    </source>
</evidence>
<dbReference type="Gene3D" id="1.10.8.10">
    <property type="entry name" value="DNA helicase RuvA subunit, C-terminal domain"/>
    <property type="match status" value="1"/>
</dbReference>
<dbReference type="GO" id="GO:0006281">
    <property type="term" value="P:DNA repair"/>
    <property type="evidence" value="ECO:0007669"/>
    <property type="project" value="UniProtKB-UniRule"/>
</dbReference>
<keyword evidence="4 6" id="KW-0233">DNA recombination</keyword>
<evidence type="ECO:0000313" key="9">
    <source>
        <dbReference type="Proteomes" id="UP000886722"/>
    </source>
</evidence>
<reference evidence="8" key="2">
    <citation type="journal article" date="2021" name="PeerJ">
        <title>Extensive microbial diversity within the chicken gut microbiome revealed by metagenomics and culture.</title>
        <authorList>
            <person name="Gilroy R."/>
            <person name="Ravi A."/>
            <person name="Getino M."/>
            <person name="Pursley I."/>
            <person name="Horton D.L."/>
            <person name="Alikhan N.F."/>
            <person name="Baker D."/>
            <person name="Gharbi K."/>
            <person name="Hall N."/>
            <person name="Watson M."/>
            <person name="Adriaenssens E.M."/>
            <person name="Foster-Nyarko E."/>
            <person name="Jarju S."/>
            <person name="Secka A."/>
            <person name="Antonio M."/>
            <person name="Oren A."/>
            <person name="Chaudhuri R.R."/>
            <person name="La Ragione R."/>
            <person name="Hildebrand F."/>
            <person name="Pallen M.J."/>
        </authorList>
    </citation>
    <scope>NUCLEOTIDE SEQUENCE</scope>
    <source>
        <strain evidence="8">21143</strain>
    </source>
</reference>
<dbReference type="CDD" id="cd14332">
    <property type="entry name" value="UBA_RuvA_C"/>
    <property type="match status" value="1"/>
</dbReference>
<dbReference type="GO" id="GO:0005737">
    <property type="term" value="C:cytoplasm"/>
    <property type="evidence" value="ECO:0007669"/>
    <property type="project" value="UniProtKB-SubCell"/>
</dbReference>
<dbReference type="EMBL" id="DVKT01000034">
    <property type="protein sequence ID" value="HIT39283.1"/>
    <property type="molecule type" value="Genomic_DNA"/>
</dbReference>
<dbReference type="Gene3D" id="1.10.150.20">
    <property type="entry name" value="5' to 3' exonuclease, C-terminal subdomain"/>
    <property type="match status" value="1"/>
</dbReference>
<dbReference type="SUPFAM" id="SSF46929">
    <property type="entry name" value="DNA helicase RuvA subunit, C-terminal domain"/>
    <property type="match status" value="1"/>
</dbReference>
<evidence type="ECO:0000256" key="6">
    <source>
        <dbReference type="HAMAP-Rule" id="MF_00031"/>
    </source>
</evidence>
<feature type="domain" description="Helix-hairpin-helix DNA-binding motif class 1" evidence="7">
    <location>
        <begin position="107"/>
        <end position="126"/>
    </location>
</feature>
<dbReference type="InterPro" id="IPR013849">
    <property type="entry name" value="DNA_helicase_Holl-junc_RuvA_I"/>
</dbReference>
<dbReference type="GO" id="GO:0000400">
    <property type="term" value="F:four-way junction DNA binding"/>
    <property type="evidence" value="ECO:0007669"/>
    <property type="project" value="UniProtKB-UniRule"/>
</dbReference>
<dbReference type="InterPro" id="IPR000085">
    <property type="entry name" value="RuvA"/>
</dbReference>
<dbReference type="AlphaFoldDB" id="A0A9D1KCD0"/>
<comment type="caution">
    <text evidence="8">The sequence shown here is derived from an EMBL/GenBank/DDBJ whole genome shotgun (WGS) entry which is preliminary data.</text>
</comment>
<accession>A0A9D1KCD0</accession>
<dbReference type="Pfam" id="PF01330">
    <property type="entry name" value="RuvA_N"/>
    <property type="match status" value="1"/>
</dbReference>
<comment type="function">
    <text evidence="6">The RuvA-RuvB-RuvC complex processes Holliday junction (HJ) DNA during genetic recombination and DNA repair, while the RuvA-RuvB complex plays an important role in the rescue of blocked DNA replication forks via replication fork reversal (RFR). RuvA specifically binds to HJ cruciform DNA, conferring on it an open structure. The RuvB hexamer acts as an ATP-dependent pump, pulling dsDNA into and through the RuvAB complex. HJ branch migration allows RuvC to scan DNA until it finds its consensus sequence, where it cleaves and resolves the cruciform DNA.</text>
</comment>
<dbReference type="InterPro" id="IPR011114">
    <property type="entry name" value="RuvA_C"/>
</dbReference>
<dbReference type="GO" id="GO:0009379">
    <property type="term" value="C:Holliday junction helicase complex"/>
    <property type="evidence" value="ECO:0007669"/>
    <property type="project" value="InterPro"/>
</dbReference>
<gene>
    <name evidence="6 8" type="primary">ruvA</name>
    <name evidence="8" type="ORF">IAD06_04515</name>
</gene>
<protein>
    <recommendedName>
        <fullName evidence="6">Holliday junction branch migration complex subunit RuvA</fullName>
    </recommendedName>
</protein>
<comment type="domain">
    <text evidence="6">Has three domains with a flexible linker between the domains II and III and assumes an 'L' shape. Domain III is highly mobile and contacts RuvB.</text>
</comment>
<dbReference type="InterPro" id="IPR012340">
    <property type="entry name" value="NA-bd_OB-fold"/>
</dbReference>
<comment type="similarity">
    <text evidence="6">Belongs to the RuvA family.</text>
</comment>
<comment type="subunit">
    <text evidence="6">Homotetramer. Forms an RuvA(8)-RuvB(12)-Holliday junction (HJ) complex. HJ DNA is sandwiched between 2 RuvA tetramers; dsDNA enters through RuvA and exits via RuvB. An RuvB hexamer assembles on each DNA strand where it exits the tetramer. Each RuvB hexamer is contacted by two RuvA subunits (via domain III) on 2 adjacent RuvB subunits; this complex drives branch migration. In the full resolvosome a probable DNA-RuvA(4)-RuvB(12)-RuvC(2) complex forms which resolves the HJ.</text>
</comment>